<gene>
    <name evidence="1" type="ORF">POCTA_138.1.T0110495</name>
</gene>
<evidence type="ECO:0000313" key="1">
    <source>
        <dbReference type="EMBL" id="CAD8140561.1"/>
    </source>
</evidence>
<dbReference type="EMBL" id="CAJJDP010000010">
    <property type="protein sequence ID" value="CAD8140561.1"/>
    <property type="molecule type" value="Genomic_DNA"/>
</dbReference>
<dbReference type="Proteomes" id="UP000683925">
    <property type="component" value="Unassembled WGS sequence"/>
</dbReference>
<proteinExistence type="predicted"/>
<keyword evidence="2" id="KW-1185">Reference proteome</keyword>
<evidence type="ECO:0000313" key="2">
    <source>
        <dbReference type="Proteomes" id="UP000683925"/>
    </source>
</evidence>
<organism evidence="1 2">
    <name type="scientific">Paramecium octaurelia</name>
    <dbReference type="NCBI Taxonomy" id="43137"/>
    <lineage>
        <taxon>Eukaryota</taxon>
        <taxon>Sar</taxon>
        <taxon>Alveolata</taxon>
        <taxon>Ciliophora</taxon>
        <taxon>Intramacronucleata</taxon>
        <taxon>Oligohymenophorea</taxon>
        <taxon>Peniculida</taxon>
        <taxon>Parameciidae</taxon>
        <taxon>Paramecium</taxon>
    </lineage>
</organism>
<protein>
    <submittedName>
        <fullName evidence="1">Uncharacterized protein</fullName>
    </submittedName>
</protein>
<reference evidence="1" key="1">
    <citation type="submission" date="2021-01" db="EMBL/GenBank/DDBJ databases">
        <authorList>
            <consortium name="Genoscope - CEA"/>
            <person name="William W."/>
        </authorList>
    </citation>
    <scope>NUCLEOTIDE SEQUENCE</scope>
</reference>
<dbReference type="OrthoDB" id="10657940at2759"/>
<accession>A0A8S1SGY0</accession>
<comment type="caution">
    <text evidence="1">The sequence shown here is derived from an EMBL/GenBank/DDBJ whole genome shotgun (WGS) entry which is preliminary data.</text>
</comment>
<sequence length="206" mass="23840">MITGITDAYPFETKSIENISDEELKSAGFGVWTRYVPLSNVVQIGNIGILESSCFHQFRIENKTNKQLHILGYDCTNPQEQQVLIYIWDQMNSLHQKTISLGFPYEEQNLILIIGGDFFVSQSIPPYNFENFLLSFFPGQTYYFLDCFQNDPDEFTNMIEPYLNYDCLCEPSLITSIADVTIEKSNIYEFVSEYPIVLIIWLGKDQ</sequence>
<name>A0A8S1SGY0_PAROT</name>
<dbReference type="AlphaFoldDB" id="A0A8S1SGY0"/>